<dbReference type="GO" id="GO:0016787">
    <property type="term" value="F:hydrolase activity"/>
    <property type="evidence" value="ECO:0007669"/>
    <property type="project" value="UniProtKB-KW"/>
</dbReference>
<feature type="domain" description="AB hydrolase-1" evidence="1">
    <location>
        <begin position="37"/>
        <end position="288"/>
    </location>
</feature>
<evidence type="ECO:0000313" key="3">
    <source>
        <dbReference type="Proteomes" id="UP001476950"/>
    </source>
</evidence>
<evidence type="ECO:0000259" key="1">
    <source>
        <dbReference type="Pfam" id="PF00561"/>
    </source>
</evidence>
<comment type="caution">
    <text evidence="2">The sequence shown here is derived from an EMBL/GenBank/DDBJ whole genome shotgun (WGS) entry which is preliminary data.</text>
</comment>
<dbReference type="RefSeq" id="WP_190448777.1">
    <property type="nucleotide sequence ID" value="NZ_JAMPLM010000010.1"/>
</dbReference>
<dbReference type="PANTHER" id="PTHR46438:SF11">
    <property type="entry name" value="LIPASE-RELATED"/>
    <property type="match status" value="1"/>
</dbReference>
<gene>
    <name evidence="2" type="ORF">NDI38_13280</name>
</gene>
<dbReference type="Pfam" id="PF00561">
    <property type="entry name" value="Abhydrolase_1"/>
    <property type="match status" value="1"/>
</dbReference>
<sequence>MQDWWQATFPKGRQTVTIQDASDRSVAIAYGEKGTGKPLVFVHGVASWSYCWHANIATLAQHFRVICFDAKGSGFSDKPLQPEQANHKVVELERILQALCDEPAVIVAESLGALVALATVQSQPTLCDRLVLLNVPIFPKELPNWGMRLLAEVPLGFVELADQLRLTKLLDPVIRQVVYALREEVIADPAHATIEDVYWSTYPQIEFPGTLTKLAAEFQLAAREIKRLEQGQPNLIRSVQEKLSQVTCPTLILWADQDRWFPSSDGEQLRDHLPHATLQIIPNCGHYAAGGQPEFVNAAILSFLHSESDSPGLKR</sequence>
<protein>
    <submittedName>
        <fullName evidence="2">Alpha/beta hydrolase</fullName>
    </submittedName>
</protein>
<dbReference type="EMBL" id="JAMPLM010000010">
    <property type="protein sequence ID" value="MEP1059414.1"/>
    <property type="molecule type" value="Genomic_DNA"/>
</dbReference>
<accession>A0ABV0KMA1</accession>
<dbReference type="InterPro" id="IPR000073">
    <property type="entry name" value="AB_hydrolase_1"/>
</dbReference>
<keyword evidence="2" id="KW-0378">Hydrolase</keyword>
<dbReference type="Gene3D" id="3.40.50.1820">
    <property type="entry name" value="alpha/beta hydrolase"/>
    <property type="match status" value="1"/>
</dbReference>
<keyword evidence="3" id="KW-1185">Reference proteome</keyword>
<dbReference type="SUPFAM" id="SSF53474">
    <property type="entry name" value="alpha/beta-Hydrolases"/>
    <property type="match status" value="1"/>
</dbReference>
<dbReference type="Proteomes" id="UP001476950">
    <property type="component" value="Unassembled WGS sequence"/>
</dbReference>
<dbReference type="PANTHER" id="PTHR46438">
    <property type="entry name" value="ALPHA/BETA-HYDROLASES SUPERFAMILY PROTEIN"/>
    <property type="match status" value="1"/>
</dbReference>
<reference evidence="2 3" key="1">
    <citation type="submission" date="2022-04" db="EMBL/GenBank/DDBJ databases">
        <title>Positive selection, recombination, and allopatry shape intraspecific diversity of widespread and dominant cyanobacteria.</title>
        <authorList>
            <person name="Wei J."/>
            <person name="Shu W."/>
            <person name="Hu C."/>
        </authorList>
    </citation>
    <scope>NUCLEOTIDE SEQUENCE [LARGE SCALE GENOMIC DNA]</scope>
    <source>
        <strain evidence="2 3">AS-A4</strain>
    </source>
</reference>
<name>A0ABV0KMA1_9CYAN</name>
<evidence type="ECO:0000313" key="2">
    <source>
        <dbReference type="EMBL" id="MEP1059414.1"/>
    </source>
</evidence>
<dbReference type="InterPro" id="IPR029058">
    <property type="entry name" value="AB_hydrolase_fold"/>
</dbReference>
<organism evidence="2 3">
    <name type="scientific">Stenomitos frigidus AS-A4</name>
    <dbReference type="NCBI Taxonomy" id="2933935"/>
    <lineage>
        <taxon>Bacteria</taxon>
        <taxon>Bacillati</taxon>
        <taxon>Cyanobacteriota</taxon>
        <taxon>Cyanophyceae</taxon>
        <taxon>Leptolyngbyales</taxon>
        <taxon>Leptolyngbyaceae</taxon>
        <taxon>Stenomitos</taxon>
    </lineage>
</organism>
<proteinExistence type="predicted"/>